<reference evidence="2 3" key="1">
    <citation type="submission" date="2023-03" db="EMBL/GenBank/DDBJ databases">
        <title>Fodinicurvata sp. CAU 1616 isolated from sea sendiment.</title>
        <authorList>
            <person name="Kim W."/>
        </authorList>
    </citation>
    <scope>NUCLEOTIDE SEQUENCE [LARGE SCALE GENOMIC DNA]</scope>
    <source>
        <strain evidence="2 3">CAU 1616</strain>
    </source>
</reference>
<comment type="caution">
    <text evidence="2">The sequence shown here is derived from an EMBL/GenBank/DDBJ whole genome shotgun (WGS) entry which is preliminary data.</text>
</comment>
<dbReference type="InterPro" id="IPR010642">
    <property type="entry name" value="Invasion_prot_B"/>
</dbReference>
<dbReference type="Pfam" id="PF06776">
    <property type="entry name" value="IalB"/>
    <property type="match status" value="1"/>
</dbReference>
<dbReference type="Gene3D" id="2.60.40.1880">
    <property type="entry name" value="Invasion associated locus B (IalB) protein"/>
    <property type="match status" value="1"/>
</dbReference>
<keyword evidence="1" id="KW-0732">Signal</keyword>
<evidence type="ECO:0000256" key="1">
    <source>
        <dbReference type="SAM" id="SignalP"/>
    </source>
</evidence>
<feature type="chain" id="PRO_5046782996" evidence="1">
    <location>
        <begin position="29"/>
        <end position="183"/>
    </location>
</feature>
<feature type="signal peptide" evidence="1">
    <location>
        <begin position="1"/>
        <end position="28"/>
    </location>
</feature>
<proteinExistence type="predicted"/>
<dbReference type="Proteomes" id="UP001215503">
    <property type="component" value="Unassembled WGS sequence"/>
</dbReference>
<dbReference type="RefSeq" id="WP_275819269.1">
    <property type="nucleotide sequence ID" value="NZ_JARHUD010000001.1"/>
</dbReference>
<dbReference type="InterPro" id="IPR038696">
    <property type="entry name" value="IalB_sf"/>
</dbReference>
<organism evidence="2 3">
    <name type="scientific">Aquibaculum arenosum</name>
    <dbReference type="NCBI Taxonomy" id="3032591"/>
    <lineage>
        <taxon>Bacteria</taxon>
        <taxon>Pseudomonadati</taxon>
        <taxon>Pseudomonadota</taxon>
        <taxon>Alphaproteobacteria</taxon>
        <taxon>Rhodospirillales</taxon>
        <taxon>Rhodovibrionaceae</taxon>
        <taxon>Aquibaculum</taxon>
    </lineage>
</organism>
<name>A0ABT5YI93_9PROT</name>
<evidence type="ECO:0000313" key="3">
    <source>
        <dbReference type="Proteomes" id="UP001215503"/>
    </source>
</evidence>
<evidence type="ECO:0000313" key="2">
    <source>
        <dbReference type="EMBL" id="MDF2094627.1"/>
    </source>
</evidence>
<gene>
    <name evidence="2" type="ORF">P2G67_01395</name>
</gene>
<keyword evidence="3" id="KW-1185">Reference proteome</keyword>
<sequence length="183" mass="19556">MLERRISTLGLIAGALAFLALAQTPALAQGLPTEGAPGSDVDAEVEVQQFQDWSLRCLGEAEQRRCELVQPVDDPETGEPVMAMVIAPSGPDSVPVAWFVMPLGVLLPPGIGLSIDDAEPDRLPIRHCEPGGCLAPLELSDEVQRRLRSGVTLEVLAYDIDEQQVSVPLSLMGFTAGMEALMQ</sequence>
<protein>
    <submittedName>
        <fullName evidence="2">Invasion associated locus B family protein</fullName>
    </submittedName>
</protein>
<dbReference type="EMBL" id="JARHUD010000001">
    <property type="protein sequence ID" value="MDF2094627.1"/>
    <property type="molecule type" value="Genomic_DNA"/>
</dbReference>
<accession>A0ABT5YI93</accession>